<keyword evidence="3" id="KW-1185">Reference proteome</keyword>
<dbReference type="AlphaFoldDB" id="A0A072UGB0"/>
<evidence type="ECO:0000313" key="2">
    <source>
        <dbReference type="EnsemblPlants" id="KEH28451"/>
    </source>
</evidence>
<organism evidence="1 3">
    <name type="scientific">Medicago truncatula</name>
    <name type="common">Barrel medic</name>
    <name type="synonym">Medicago tribuloides</name>
    <dbReference type="NCBI Taxonomy" id="3880"/>
    <lineage>
        <taxon>Eukaryota</taxon>
        <taxon>Viridiplantae</taxon>
        <taxon>Streptophyta</taxon>
        <taxon>Embryophyta</taxon>
        <taxon>Tracheophyta</taxon>
        <taxon>Spermatophyta</taxon>
        <taxon>Magnoliopsida</taxon>
        <taxon>eudicotyledons</taxon>
        <taxon>Gunneridae</taxon>
        <taxon>Pentapetalae</taxon>
        <taxon>rosids</taxon>
        <taxon>fabids</taxon>
        <taxon>Fabales</taxon>
        <taxon>Fabaceae</taxon>
        <taxon>Papilionoideae</taxon>
        <taxon>50 kb inversion clade</taxon>
        <taxon>NPAAA clade</taxon>
        <taxon>Hologalegina</taxon>
        <taxon>IRL clade</taxon>
        <taxon>Trifolieae</taxon>
        <taxon>Medicago</taxon>
    </lineage>
</organism>
<evidence type="ECO:0000313" key="1">
    <source>
        <dbReference type="EMBL" id="KEH28451.1"/>
    </source>
</evidence>
<proteinExistence type="predicted"/>
<reference evidence="2" key="3">
    <citation type="submission" date="2015-04" db="UniProtKB">
        <authorList>
            <consortium name="EnsemblPlants"/>
        </authorList>
    </citation>
    <scope>IDENTIFICATION</scope>
    <source>
        <strain evidence="2">cv. Jemalong A17</strain>
    </source>
</reference>
<sequence length="71" mass="7725">MQLASRLVLSRIQQLFSLTLGPTYSTTQSPPSTDNTCTLPPYMIPPPKAEALRPSKQEVVDEIGLLPEAEG</sequence>
<dbReference type="EnsemblPlants" id="KEH28451">
    <property type="protein sequence ID" value="KEH28451"/>
    <property type="gene ID" value="MTR_5g094645"/>
</dbReference>
<evidence type="ECO:0000313" key="3">
    <source>
        <dbReference type="Proteomes" id="UP000002051"/>
    </source>
</evidence>
<name>A0A072UGB0_MEDTR</name>
<reference evidence="1 3" key="1">
    <citation type="journal article" date="2011" name="Nature">
        <title>The Medicago genome provides insight into the evolution of rhizobial symbioses.</title>
        <authorList>
            <person name="Young N.D."/>
            <person name="Debelle F."/>
            <person name="Oldroyd G.E."/>
            <person name="Geurts R."/>
            <person name="Cannon S.B."/>
            <person name="Udvardi M.K."/>
            <person name="Benedito V.A."/>
            <person name="Mayer K.F."/>
            <person name="Gouzy J."/>
            <person name="Schoof H."/>
            <person name="Van de Peer Y."/>
            <person name="Proost S."/>
            <person name="Cook D.R."/>
            <person name="Meyers B.C."/>
            <person name="Spannagl M."/>
            <person name="Cheung F."/>
            <person name="De Mita S."/>
            <person name="Krishnakumar V."/>
            <person name="Gundlach H."/>
            <person name="Zhou S."/>
            <person name="Mudge J."/>
            <person name="Bharti A.K."/>
            <person name="Murray J.D."/>
            <person name="Naoumkina M.A."/>
            <person name="Rosen B."/>
            <person name="Silverstein K.A."/>
            <person name="Tang H."/>
            <person name="Rombauts S."/>
            <person name="Zhao P.X."/>
            <person name="Zhou P."/>
            <person name="Barbe V."/>
            <person name="Bardou P."/>
            <person name="Bechner M."/>
            <person name="Bellec A."/>
            <person name="Berger A."/>
            <person name="Berges H."/>
            <person name="Bidwell S."/>
            <person name="Bisseling T."/>
            <person name="Choisne N."/>
            <person name="Couloux A."/>
            <person name="Denny R."/>
            <person name="Deshpande S."/>
            <person name="Dai X."/>
            <person name="Doyle J.J."/>
            <person name="Dudez A.M."/>
            <person name="Farmer A.D."/>
            <person name="Fouteau S."/>
            <person name="Franken C."/>
            <person name="Gibelin C."/>
            <person name="Gish J."/>
            <person name="Goldstein S."/>
            <person name="Gonzalez A.J."/>
            <person name="Green P.J."/>
            <person name="Hallab A."/>
            <person name="Hartog M."/>
            <person name="Hua A."/>
            <person name="Humphray S.J."/>
            <person name="Jeong D.H."/>
            <person name="Jing Y."/>
            <person name="Jocker A."/>
            <person name="Kenton S.M."/>
            <person name="Kim D.J."/>
            <person name="Klee K."/>
            <person name="Lai H."/>
            <person name="Lang C."/>
            <person name="Lin S."/>
            <person name="Macmil S.L."/>
            <person name="Magdelenat G."/>
            <person name="Matthews L."/>
            <person name="McCorrison J."/>
            <person name="Monaghan E.L."/>
            <person name="Mun J.H."/>
            <person name="Najar F.Z."/>
            <person name="Nicholson C."/>
            <person name="Noirot C."/>
            <person name="O'Bleness M."/>
            <person name="Paule C.R."/>
            <person name="Poulain J."/>
            <person name="Prion F."/>
            <person name="Qin B."/>
            <person name="Qu C."/>
            <person name="Retzel E.F."/>
            <person name="Riddle C."/>
            <person name="Sallet E."/>
            <person name="Samain S."/>
            <person name="Samson N."/>
            <person name="Sanders I."/>
            <person name="Saurat O."/>
            <person name="Scarpelli C."/>
            <person name="Schiex T."/>
            <person name="Segurens B."/>
            <person name="Severin A.J."/>
            <person name="Sherrier D.J."/>
            <person name="Shi R."/>
            <person name="Sims S."/>
            <person name="Singer S.R."/>
            <person name="Sinharoy S."/>
            <person name="Sterck L."/>
            <person name="Viollet A."/>
            <person name="Wang B.B."/>
            <person name="Wang K."/>
            <person name="Wang M."/>
            <person name="Wang X."/>
            <person name="Warfsmann J."/>
            <person name="Weissenbach J."/>
            <person name="White D.D."/>
            <person name="White J.D."/>
            <person name="Wiley G.B."/>
            <person name="Wincker P."/>
            <person name="Xing Y."/>
            <person name="Yang L."/>
            <person name="Yao Z."/>
            <person name="Ying F."/>
            <person name="Zhai J."/>
            <person name="Zhou L."/>
            <person name="Zuber A."/>
            <person name="Denarie J."/>
            <person name="Dixon R.A."/>
            <person name="May G.D."/>
            <person name="Schwartz D.C."/>
            <person name="Rogers J."/>
            <person name="Quetier F."/>
            <person name="Town C.D."/>
            <person name="Roe B.A."/>
        </authorList>
    </citation>
    <scope>NUCLEOTIDE SEQUENCE [LARGE SCALE GENOMIC DNA]</scope>
    <source>
        <strain evidence="1">A17</strain>
        <strain evidence="2 3">cv. Jemalong A17</strain>
    </source>
</reference>
<reference evidence="1 3" key="2">
    <citation type="journal article" date="2014" name="BMC Genomics">
        <title>An improved genome release (version Mt4.0) for the model legume Medicago truncatula.</title>
        <authorList>
            <person name="Tang H."/>
            <person name="Krishnakumar V."/>
            <person name="Bidwell S."/>
            <person name="Rosen B."/>
            <person name="Chan A."/>
            <person name="Zhou S."/>
            <person name="Gentzbittel L."/>
            <person name="Childs K.L."/>
            <person name="Yandell M."/>
            <person name="Gundlach H."/>
            <person name="Mayer K.F."/>
            <person name="Schwartz D.C."/>
            <person name="Town C.D."/>
        </authorList>
    </citation>
    <scope>GENOME REANNOTATION</scope>
    <source>
        <strain evidence="1">A17</strain>
        <strain evidence="2 3">cv. Jemalong A17</strain>
    </source>
</reference>
<protein>
    <submittedName>
        <fullName evidence="1 2">Uncharacterized protein</fullName>
    </submittedName>
</protein>
<accession>A0A072UGB0</accession>
<dbReference type="EMBL" id="CM001221">
    <property type="protein sequence ID" value="KEH28451.1"/>
    <property type="molecule type" value="Genomic_DNA"/>
</dbReference>
<gene>
    <name evidence="1" type="ordered locus">MTR_5g094645</name>
</gene>
<dbReference type="HOGENOM" id="CLU_2743845_0_0_1"/>
<dbReference type="Proteomes" id="UP000002051">
    <property type="component" value="Chromosome 5"/>
</dbReference>